<gene>
    <name evidence="1" type="ORF">ILUMI_02122</name>
</gene>
<reference evidence="1" key="1">
    <citation type="submission" date="2019-08" db="EMBL/GenBank/DDBJ databases">
        <title>The genome of the North American firefly Photinus pyralis.</title>
        <authorList>
            <consortium name="Photinus pyralis genome working group"/>
            <person name="Fallon T.R."/>
            <person name="Sander Lower S.E."/>
            <person name="Weng J.-K."/>
        </authorList>
    </citation>
    <scope>NUCLEOTIDE SEQUENCE</scope>
    <source>
        <strain evidence="1">TRF0915ILg1</strain>
        <tissue evidence="1">Whole body</tissue>
    </source>
</reference>
<name>A0A8K0DD56_IGNLU</name>
<dbReference type="EMBL" id="VTPC01000873">
    <property type="protein sequence ID" value="KAF2904055.1"/>
    <property type="molecule type" value="Genomic_DNA"/>
</dbReference>
<keyword evidence="2" id="KW-1185">Reference proteome</keyword>
<sequence>MARAAFMKMKNLITSKAILSDGMEAWTLKKRDIDKIQAFELWFSVEKDKQRSNRNPGRRRTSWLRNLREWYNNSSKDLSRAAVSKIKIAVMITNQEEESPKSDLSKIEQAIQRVEATMVSGTHGELPNDVIKIIECTVI</sequence>
<organism evidence="1 2">
    <name type="scientific">Ignelater luminosus</name>
    <name type="common">Cucubano</name>
    <name type="synonym">Pyrophorus luminosus</name>
    <dbReference type="NCBI Taxonomy" id="2038154"/>
    <lineage>
        <taxon>Eukaryota</taxon>
        <taxon>Metazoa</taxon>
        <taxon>Ecdysozoa</taxon>
        <taxon>Arthropoda</taxon>
        <taxon>Hexapoda</taxon>
        <taxon>Insecta</taxon>
        <taxon>Pterygota</taxon>
        <taxon>Neoptera</taxon>
        <taxon>Endopterygota</taxon>
        <taxon>Coleoptera</taxon>
        <taxon>Polyphaga</taxon>
        <taxon>Elateriformia</taxon>
        <taxon>Elateroidea</taxon>
        <taxon>Elateridae</taxon>
        <taxon>Agrypninae</taxon>
        <taxon>Pyrophorini</taxon>
        <taxon>Ignelater</taxon>
    </lineage>
</organism>
<evidence type="ECO:0000313" key="2">
    <source>
        <dbReference type="Proteomes" id="UP000801492"/>
    </source>
</evidence>
<accession>A0A8K0DD56</accession>
<comment type="caution">
    <text evidence="1">The sequence shown here is derived from an EMBL/GenBank/DDBJ whole genome shotgun (WGS) entry which is preliminary data.</text>
</comment>
<evidence type="ECO:0000313" key="1">
    <source>
        <dbReference type="EMBL" id="KAF2904055.1"/>
    </source>
</evidence>
<proteinExistence type="predicted"/>
<dbReference type="AlphaFoldDB" id="A0A8K0DD56"/>
<dbReference type="Proteomes" id="UP000801492">
    <property type="component" value="Unassembled WGS sequence"/>
</dbReference>
<dbReference type="OrthoDB" id="6783874at2759"/>
<protein>
    <submittedName>
        <fullName evidence="1">Uncharacterized protein</fullName>
    </submittedName>
</protein>